<dbReference type="Proteomes" id="UP000214720">
    <property type="component" value="Unassembled WGS sequence"/>
</dbReference>
<comment type="caution">
    <text evidence="1">The sequence shown here is derived from an EMBL/GenBank/DDBJ whole genome shotgun (WGS) entry which is preliminary data.</text>
</comment>
<name>A0A226WWC3_CABSO</name>
<reference evidence="2" key="1">
    <citation type="submission" date="2017-01" db="EMBL/GenBank/DDBJ databases">
        <title>Genome Analysis of Deinococcus marmoris KOPRI26562.</title>
        <authorList>
            <person name="Kim J.H."/>
            <person name="Oh H.-M."/>
        </authorList>
    </citation>
    <scope>NUCLEOTIDE SEQUENCE [LARGE SCALE GENOMIC DNA]</scope>
    <source>
        <strain evidence="2">PAMC 26633</strain>
    </source>
</reference>
<dbReference type="EMBL" id="MTHB01000170">
    <property type="protein sequence ID" value="OXC75491.1"/>
    <property type="molecule type" value="Genomic_DNA"/>
</dbReference>
<accession>A0A226WWC3</accession>
<protein>
    <submittedName>
        <fullName evidence="1">Uncharacterized protein</fullName>
    </submittedName>
</protein>
<organism evidence="1 2">
    <name type="scientific">Caballeronia sordidicola</name>
    <name type="common">Burkholderia sordidicola</name>
    <dbReference type="NCBI Taxonomy" id="196367"/>
    <lineage>
        <taxon>Bacteria</taxon>
        <taxon>Pseudomonadati</taxon>
        <taxon>Pseudomonadota</taxon>
        <taxon>Betaproteobacteria</taxon>
        <taxon>Burkholderiales</taxon>
        <taxon>Burkholderiaceae</taxon>
        <taxon>Caballeronia</taxon>
    </lineage>
</organism>
<sequence>MTLARRLDEYTNWKHSKWQQRCGKLHGRAQTDGYERAGRDR</sequence>
<dbReference type="AlphaFoldDB" id="A0A226WWC3"/>
<evidence type="ECO:0000313" key="1">
    <source>
        <dbReference type="EMBL" id="OXC75491.1"/>
    </source>
</evidence>
<proteinExistence type="predicted"/>
<gene>
    <name evidence="1" type="ORF">BSU04_26420</name>
</gene>
<evidence type="ECO:0000313" key="2">
    <source>
        <dbReference type="Proteomes" id="UP000214720"/>
    </source>
</evidence>